<sequence>MDAEFNRTSLRRRVQAFVNRLLPDSFESRRTSRRMRQYVQCSAKDILDLLAYEQIASLMGTTSDFEDIRSRKVTLQLRIADEITNGDLTMAEIRRMDPQVQNFIMDVMKARGIEANDAASDDEDKKPQGLRKRLTKMLSQKSLI</sequence>
<dbReference type="OrthoDB" id="10346926at2759"/>
<evidence type="ECO:0000313" key="2">
    <source>
        <dbReference type="EMBL" id="CAG9089103.1"/>
    </source>
</evidence>
<dbReference type="Proteomes" id="UP000582659">
    <property type="component" value="Unassembled WGS sequence"/>
</dbReference>
<evidence type="ECO:0000313" key="5">
    <source>
        <dbReference type="WBParaSite" id="BXY_1052600.1"/>
    </source>
</evidence>
<name>A0A1I7SBX6_BURXY</name>
<evidence type="ECO:0000313" key="3">
    <source>
        <dbReference type="Proteomes" id="UP000095284"/>
    </source>
</evidence>
<dbReference type="AlphaFoldDB" id="A0A1I7SBX6"/>
<reference evidence="5" key="1">
    <citation type="submission" date="2016-11" db="UniProtKB">
        <authorList>
            <consortium name="WormBaseParasite"/>
        </authorList>
    </citation>
    <scope>IDENTIFICATION</scope>
</reference>
<protein>
    <submittedName>
        <fullName evidence="1">(pine wood nematode) hypothetical protein</fullName>
    </submittedName>
</protein>
<reference evidence="2" key="2">
    <citation type="submission" date="2020-08" db="EMBL/GenBank/DDBJ databases">
        <authorList>
            <person name="Kikuchi T."/>
        </authorList>
    </citation>
    <scope>NUCLEOTIDE SEQUENCE</scope>
    <source>
        <strain evidence="1">Ka4C1</strain>
    </source>
</reference>
<evidence type="ECO:0000313" key="1">
    <source>
        <dbReference type="EMBL" id="CAD5211761.1"/>
    </source>
</evidence>
<organism evidence="3 5">
    <name type="scientific">Bursaphelenchus xylophilus</name>
    <name type="common">Pinewood nematode worm</name>
    <name type="synonym">Aphelenchoides xylophilus</name>
    <dbReference type="NCBI Taxonomy" id="6326"/>
    <lineage>
        <taxon>Eukaryota</taxon>
        <taxon>Metazoa</taxon>
        <taxon>Ecdysozoa</taxon>
        <taxon>Nematoda</taxon>
        <taxon>Chromadorea</taxon>
        <taxon>Rhabditida</taxon>
        <taxon>Tylenchina</taxon>
        <taxon>Tylenchomorpha</taxon>
        <taxon>Aphelenchoidea</taxon>
        <taxon>Aphelenchoididae</taxon>
        <taxon>Bursaphelenchus</taxon>
    </lineage>
</organism>
<keyword evidence="4" id="KW-1185">Reference proteome</keyword>
<dbReference type="EMBL" id="CAJFCV020000001">
    <property type="protein sequence ID" value="CAG9089103.1"/>
    <property type="molecule type" value="Genomic_DNA"/>
</dbReference>
<dbReference type="EMBL" id="CAJFDI010000001">
    <property type="protein sequence ID" value="CAD5211761.1"/>
    <property type="molecule type" value="Genomic_DNA"/>
</dbReference>
<dbReference type="Proteomes" id="UP000659654">
    <property type="component" value="Unassembled WGS sequence"/>
</dbReference>
<evidence type="ECO:0000313" key="4">
    <source>
        <dbReference type="Proteomes" id="UP000659654"/>
    </source>
</evidence>
<dbReference type="Proteomes" id="UP000095284">
    <property type="component" value="Unplaced"/>
</dbReference>
<accession>A0A1I7SBX6</accession>
<dbReference type="WBParaSite" id="BXY_1052600.1">
    <property type="protein sequence ID" value="BXY_1052600.1"/>
    <property type="gene ID" value="BXY_1052600"/>
</dbReference>
<proteinExistence type="predicted"/>
<gene>
    <name evidence="1" type="ORF">BXYJ_LOCUS2590</name>
</gene>